<comment type="caution">
    <text evidence="5">The sequence shown here is derived from an EMBL/GenBank/DDBJ whole genome shotgun (WGS) entry which is preliminary data.</text>
</comment>
<evidence type="ECO:0008006" key="6">
    <source>
        <dbReference type="Google" id="ProtNLM"/>
    </source>
</evidence>
<dbReference type="InterPro" id="IPR003785">
    <property type="entry name" value="Creatininase/forma_Hydrolase"/>
</dbReference>
<keyword evidence="3" id="KW-0378">Hydrolase</keyword>
<evidence type="ECO:0000256" key="3">
    <source>
        <dbReference type="ARBA" id="ARBA00022801"/>
    </source>
</evidence>
<name>X1LB71_9ZZZZ</name>
<dbReference type="Pfam" id="PF02633">
    <property type="entry name" value="Creatininase"/>
    <property type="match status" value="1"/>
</dbReference>
<sequence length="277" mass="30826">MSSKISFNYGELKWPEIREVVKEDRVVMLPTGSIEQHGLHLPMNTDSALCYEVCRRTAERIPDKVLLMPPVIYGYAPHHMDFPGNMSIEGVTFLRYVRDIVVSLAHHGFKRVLIVNGHGSNHIYVDAAARQAIIDTEGKVLCAALSYWNVARLAQTAKRIRDSGPGGMSHACEFETSMYLAMKPELVDMDKATDWLGAPNIPGNFKHEIIGLSRPPNRSVVSLVPYWSSISPNGVYGAATKGTKEKGEQLFEAAAEGLAEIITDLRNYPMPERVDHH</sequence>
<dbReference type="GO" id="GO:0046872">
    <property type="term" value="F:metal ion binding"/>
    <property type="evidence" value="ECO:0007669"/>
    <property type="project" value="UniProtKB-KW"/>
</dbReference>
<dbReference type="AlphaFoldDB" id="X1LB71"/>
<reference evidence="5" key="1">
    <citation type="journal article" date="2014" name="Front. Microbiol.">
        <title>High frequency of phylogenetically diverse reductive dehalogenase-homologous genes in deep subseafloor sedimentary metagenomes.</title>
        <authorList>
            <person name="Kawai M."/>
            <person name="Futagami T."/>
            <person name="Toyoda A."/>
            <person name="Takaki Y."/>
            <person name="Nishi S."/>
            <person name="Hori S."/>
            <person name="Arai W."/>
            <person name="Tsubouchi T."/>
            <person name="Morono Y."/>
            <person name="Uchiyama I."/>
            <person name="Ito T."/>
            <person name="Fujiyama A."/>
            <person name="Inagaki F."/>
            <person name="Takami H."/>
        </authorList>
    </citation>
    <scope>NUCLEOTIDE SEQUENCE</scope>
    <source>
        <strain evidence="5">Expedition CK06-06</strain>
    </source>
</reference>
<keyword evidence="2" id="KW-0479">Metal-binding</keyword>
<dbReference type="Gene3D" id="3.40.50.10310">
    <property type="entry name" value="Creatininase"/>
    <property type="match status" value="1"/>
</dbReference>
<evidence type="ECO:0000313" key="5">
    <source>
        <dbReference type="EMBL" id="GAH99669.1"/>
    </source>
</evidence>
<protein>
    <recommendedName>
        <fullName evidence="6">Creatininase</fullName>
    </recommendedName>
</protein>
<evidence type="ECO:0000256" key="2">
    <source>
        <dbReference type="ARBA" id="ARBA00022723"/>
    </source>
</evidence>
<dbReference type="EMBL" id="BARV01000541">
    <property type="protein sequence ID" value="GAH99669.1"/>
    <property type="molecule type" value="Genomic_DNA"/>
</dbReference>
<dbReference type="InterPro" id="IPR024087">
    <property type="entry name" value="Creatininase-like_sf"/>
</dbReference>
<gene>
    <name evidence="5" type="ORF">S06H3_01977</name>
</gene>
<dbReference type="SUPFAM" id="SSF102215">
    <property type="entry name" value="Creatininase"/>
    <property type="match status" value="1"/>
</dbReference>
<dbReference type="GO" id="GO:0009231">
    <property type="term" value="P:riboflavin biosynthetic process"/>
    <property type="evidence" value="ECO:0007669"/>
    <property type="project" value="TreeGrafter"/>
</dbReference>
<evidence type="ECO:0000256" key="4">
    <source>
        <dbReference type="ARBA" id="ARBA00022833"/>
    </source>
</evidence>
<evidence type="ECO:0000256" key="1">
    <source>
        <dbReference type="ARBA" id="ARBA00001947"/>
    </source>
</evidence>
<dbReference type="PANTHER" id="PTHR35005:SF1">
    <property type="entry name" value="2-AMINO-5-FORMYLAMINO-6-RIBOSYLAMINOPYRIMIDIN-4(3H)-ONE 5'-MONOPHOSPHATE DEFORMYLASE"/>
    <property type="match status" value="1"/>
</dbReference>
<proteinExistence type="predicted"/>
<dbReference type="PANTHER" id="PTHR35005">
    <property type="entry name" value="3-DEHYDRO-SCYLLO-INOSOSE HYDROLASE"/>
    <property type="match status" value="1"/>
</dbReference>
<dbReference type="GO" id="GO:0016811">
    <property type="term" value="F:hydrolase activity, acting on carbon-nitrogen (but not peptide) bonds, in linear amides"/>
    <property type="evidence" value="ECO:0007669"/>
    <property type="project" value="TreeGrafter"/>
</dbReference>
<keyword evidence="4" id="KW-0862">Zinc</keyword>
<accession>X1LB71</accession>
<comment type="cofactor">
    <cofactor evidence="1">
        <name>Zn(2+)</name>
        <dbReference type="ChEBI" id="CHEBI:29105"/>
    </cofactor>
</comment>
<organism evidence="5">
    <name type="scientific">marine sediment metagenome</name>
    <dbReference type="NCBI Taxonomy" id="412755"/>
    <lineage>
        <taxon>unclassified sequences</taxon>
        <taxon>metagenomes</taxon>
        <taxon>ecological metagenomes</taxon>
    </lineage>
</organism>